<dbReference type="InterPro" id="IPR050316">
    <property type="entry name" value="Tyrosinase/Hemocyanin"/>
</dbReference>
<feature type="region of interest" description="Disordered" evidence="3">
    <location>
        <begin position="346"/>
        <end position="378"/>
    </location>
</feature>
<feature type="region of interest" description="Disordered" evidence="3">
    <location>
        <begin position="472"/>
        <end position="500"/>
    </location>
</feature>
<gene>
    <name evidence="6" type="ORF">HK105_202814</name>
</gene>
<dbReference type="SUPFAM" id="SSF48056">
    <property type="entry name" value="Di-copper centre-containing domain"/>
    <property type="match status" value="1"/>
</dbReference>
<dbReference type="InterPro" id="IPR008922">
    <property type="entry name" value="Di-copper_centre_dom_sf"/>
</dbReference>
<dbReference type="Pfam" id="PF00264">
    <property type="entry name" value="Tyrosinase"/>
    <property type="match status" value="1"/>
</dbReference>
<reference evidence="6 7" key="1">
    <citation type="submission" date="2023-09" db="EMBL/GenBank/DDBJ databases">
        <title>Pangenome analysis of Batrachochytrium dendrobatidis and related Chytrids.</title>
        <authorList>
            <person name="Yacoub M.N."/>
            <person name="Stajich J.E."/>
            <person name="James T.Y."/>
        </authorList>
    </citation>
    <scope>NUCLEOTIDE SEQUENCE [LARGE SCALE GENOMIC DNA]</scope>
    <source>
        <strain evidence="6 7">JEL0888</strain>
    </source>
</reference>
<evidence type="ECO:0000313" key="7">
    <source>
        <dbReference type="Proteomes" id="UP001527925"/>
    </source>
</evidence>
<dbReference type="EMBL" id="JADGIZ020000010">
    <property type="protein sequence ID" value="KAL2917531.1"/>
    <property type="molecule type" value="Genomic_DNA"/>
</dbReference>
<dbReference type="Gene3D" id="1.10.1280.10">
    <property type="entry name" value="Di-copper center containing domain from catechol oxidase"/>
    <property type="match status" value="1"/>
</dbReference>
<evidence type="ECO:0000256" key="4">
    <source>
        <dbReference type="SAM" id="SignalP"/>
    </source>
</evidence>
<keyword evidence="7" id="KW-1185">Reference proteome</keyword>
<dbReference type="PANTHER" id="PTHR11474">
    <property type="entry name" value="TYROSINASE FAMILY MEMBER"/>
    <property type="match status" value="1"/>
</dbReference>
<feature type="domain" description="Tyrosinase copper-binding" evidence="5">
    <location>
        <begin position="102"/>
        <end position="269"/>
    </location>
</feature>
<evidence type="ECO:0000256" key="1">
    <source>
        <dbReference type="ARBA" id="ARBA00022723"/>
    </source>
</evidence>
<dbReference type="PRINTS" id="PR00092">
    <property type="entry name" value="TYROSINASE"/>
</dbReference>
<organism evidence="6 7">
    <name type="scientific">Polyrhizophydium stewartii</name>
    <dbReference type="NCBI Taxonomy" id="2732419"/>
    <lineage>
        <taxon>Eukaryota</taxon>
        <taxon>Fungi</taxon>
        <taxon>Fungi incertae sedis</taxon>
        <taxon>Chytridiomycota</taxon>
        <taxon>Chytridiomycota incertae sedis</taxon>
        <taxon>Chytridiomycetes</taxon>
        <taxon>Rhizophydiales</taxon>
        <taxon>Rhizophydiales incertae sedis</taxon>
        <taxon>Polyrhizophydium</taxon>
    </lineage>
</organism>
<name>A0ABR4NDE5_9FUNG</name>
<evidence type="ECO:0000256" key="2">
    <source>
        <dbReference type="ARBA" id="ARBA00023008"/>
    </source>
</evidence>
<feature type="signal peptide" evidence="4">
    <location>
        <begin position="1"/>
        <end position="20"/>
    </location>
</feature>
<dbReference type="Proteomes" id="UP001527925">
    <property type="component" value="Unassembled WGS sequence"/>
</dbReference>
<feature type="compositionally biased region" description="Acidic residues" evidence="3">
    <location>
        <begin position="488"/>
        <end position="500"/>
    </location>
</feature>
<keyword evidence="2" id="KW-0186">Copper</keyword>
<proteinExistence type="predicted"/>
<feature type="chain" id="PRO_5047012052" description="Tyrosinase copper-binding domain-containing protein" evidence="4">
    <location>
        <begin position="21"/>
        <end position="500"/>
    </location>
</feature>
<comment type="caution">
    <text evidence="6">The sequence shown here is derived from an EMBL/GenBank/DDBJ whole genome shotgun (WGS) entry which is preliminary data.</text>
</comment>
<evidence type="ECO:0000256" key="3">
    <source>
        <dbReference type="SAM" id="MobiDB-lite"/>
    </source>
</evidence>
<dbReference type="PANTHER" id="PTHR11474:SF126">
    <property type="entry name" value="TYROSINASE-LIKE PROTEIN TYR-1-RELATED"/>
    <property type="match status" value="1"/>
</dbReference>
<evidence type="ECO:0000259" key="5">
    <source>
        <dbReference type="Pfam" id="PF00264"/>
    </source>
</evidence>
<keyword evidence="4" id="KW-0732">Signal</keyword>
<keyword evidence="1" id="KW-0479">Metal-binding</keyword>
<protein>
    <recommendedName>
        <fullName evidence="5">Tyrosinase copper-binding domain-containing protein</fullName>
    </recommendedName>
</protein>
<sequence>MIAGHLAVALTLALPGAVSASVPRFFAATDPIPRETEHWGSSCSKPAVRMEWRELSKTQQQAYLDAVEKLFTTKVKSHDGKEVSPADLFNAAHSAILADEKQDAFLPLNRLVLAAFDHLLAKHAKYTGPLPYWDTGVDSQAPAKSPVLKSIGRVEDVSGKPCVFIDKTRLMRSKPSRDCVQRDTDAKQLVAHTSSSTSKGAFYSNALIDTIIRQGTSFQSFAKVLFVGPVLRIQNALGGDMKSPKSAANDPLFVLHRRNIDRIWDRWQDVNKKIAKSDGSTTAALVKKNLDKVLEELGISFKLTDADLINIQGTKLCYKYSDSILAKNAAKTASVKDAVFRHGFKRDGSTGASREGDDGVYHGSPSNRRTPGAHDTSDYYNLRHVEPLPDDFLREWGMSDADIDEVRSIETHYRDMTDYINAQDGFVAPSALVNVKSAETEGWRGKTEDDTRSEDQTYQRLADGSRRYLGTFDDVLNGGSRGSRENDDGYEYDGQYPDDA</sequence>
<accession>A0ABR4NDE5</accession>
<dbReference type="InterPro" id="IPR002227">
    <property type="entry name" value="Tyrosinase_Cu-bd"/>
</dbReference>
<evidence type="ECO:0000313" key="6">
    <source>
        <dbReference type="EMBL" id="KAL2917531.1"/>
    </source>
</evidence>